<feature type="non-terminal residue" evidence="2">
    <location>
        <position position="52"/>
    </location>
</feature>
<reference evidence="2" key="4">
    <citation type="submission" date="2025-09" db="UniProtKB">
        <authorList>
            <consortium name="Ensembl"/>
        </authorList>
    </citation>
    <scope>IDENTIFICATION</scope>
    <source>
        <strain evidence="2">C57BL/6J</strain>
    </source>
</reference>
<proteinExistence type="predicted"/>
<dbReference type="AlphaFoldDB" id="B0QZH0"/>
<keyword evidence="1" id="KW-0812">Transmembrane</keyword>
<reference evidence="2 4" key="2">
    <citation type="journal article" date="2011" name="PLoS Biol.">
        <title>Modernizing reference genome assemblies.</title>
        <authorList>
            <person name="Church D.M."/>
            <person name="Schneider V.A."/>
            <person name="Graves T."/>
            <person name="Auger K."/>
            <person name="Cunningham F."/>
            <person name="Bouk N."/>
            <person name="Chen H.C."/>
            <person name="Agarwala R."/>
            <person name="McLaren W.M."/>
            <person name="Ritchie G.R."/>
            <person name="Albracht D."/>
            <person name="Kremitzki M."/>
            <person name="Rock S."/>
            <person name="Kotkiewicz H."/>
            <person name="Kremitzki C."/>
            <person name="Wollam A."/>
            <person name="Trani L."/>
            <person name="Fulton L."/>
            <person name="Fulton R."/>
            <person name="Matthews L."/>
            <person name="Whitehead S."/>
            <person name="Chow W."/>
            <person name="Torrance J."/>
            <person name="Dunn M."/>
            <person name="Harden G."/>
            <person name="Threadgold G."/>
            <person name="Wood J."/>
            <person name="Collins J."/>
            <person name="Heath P."/>
            <person name="Griffiths G."/>
            <person name="Pelan S."/>
            <person name="Grafham D."/>
            <person name="Eichler E.E."/>
            <person name="Weinstock G."/>
            <person name="Mardis E.R."/>
            <person name="Wilson R.K."/>
            <person name="Howe K."/>
            <person name="Flicek P."/>
            <person name="Hubbard T."/>
        </authorList>
    </citation>
    <scope>NUCLEOTIDE SEQUENCE [LARGE SCALE GENOMIC DNA]</scope>
    <source>
        <strain evidence="2 4">C57BL/6J</strain>
    </source>
</reference>
<accession>B0QZH0</accession>
<dbReference type="HOGENOM" id="CLU_3092725_0_0_1"/>
<reference evidence="2 4" key="1">
    <citation type="journal article" date="2009" name="PLoS Biol.">
        <title>Lineage-specific biology revealed by a finished genome assembly of the mouse.</title>
        <authorList>
            <consortium name="Mouse Genome Sequencing Consortium"/>
            <person name="Church D.M."/>
            <person name="Goodstadt L."/>
            <person name="Hillier L.W."/>
            <person name="Zody M.C."/>
            <person name="Goldstein S."/>
            <person name="She X."/>
            <person name="Bult C.J."/>
            <person name="Agarwala R."/>
            <person name="Cherry J.L."/>
            <person name="DiCuccio M."/>
            <person name="Hlavina W."/>
            <person name="Kapustin Y."/>
            <person name="Meric P."/>
            <person name="Maglott D."/>
            <person name="Birtle Z."/>
            <person name="Marques A.C."/>
            <person name="Graves T."/>
            <person name="Zhou S."/>
            <person name="Teague B."/>
            <person name="Potamousis K."/>
            <person name="Churas C."/>
            <person name="Place M."/>
            <person name="Herschleb J."/>
            <person name="Runnheim R."/>
            <person name="Forrest D."/>
            <person name="Amos-Landgraf J."/>
            <person name="Schwartz D.C."/>
            <person name="Cheng Z."/>
            <person name="Lindblad-Toh K."/>
            <person name="Eichler E.E."/>
            <person name="Ponting C.P."/>
        </authorList>
    </citation>
    <scope>NUCLEOTIDE SEQUENCE [LARGE SCALE GENOMIC DNA]</scope>
    <source>
        <strain evidence="2 4">C57BL/6J</strain>
    </source>
</reference>
<dbReference type="Ensembl" id="ENSMUST00000129499.8">
    <property type="protein sequence ID" value="ENSMUSP00000115245.2"/>
    <property type="gene ID" value="ENSMUSG00000018906.15"/>
</dbReference>
<name>B0QZH0_MOUSE</name>
<keyword evidence="1" id="KW-0472">Membrane</keyword>
<dbReference type="MGI" id="MGI:894286">
    <property type="gene designation" value="P4ha2"/>
</dbReference>
<dbReference type="VEuPathDB" id="HostDB:ENSMUSG00000018906"/>
<dbReference type="AGR" id="MGI:894286"/>
<dbReference type="Proteomes" id="UP000000589">
    <property type="component" value="Chromosome 11"/>
</dbReference>
<gene>
    <name evidence="2 3" type="primary">P4ha2</name>
</gene>
<evidence type="ECO:0000256" key="1">
    <source>
        <dbReference type="SAM" id="Phobius"/>
    </source>
</evidence>
<evidence type="ECO:0000313" key="4">
    <source>
        <dbReference type="Proteomes" id="UP000000589"/>
    </source>
</evidence>
<protein>
    <submittedName>
        <fullName evidence="2">Procollagen-proline, 2-oxoglutarate 4-dioxygenase (proline 4-hydroxylase), alpha II polypeptide</fullName>
    </submittedName>
</protein>
<dbReference type="Bgee" id="ENSMUSG00000018906">
    <property type="expression patterns" value="Expressed in molar tooth and 235 other cell types or tissues"/>
</dbReference>
<keyword evidence="1" id="KW-1133">Transmembrane helix</keyword>
<dbReference type="GeneTree" id="ENSGT00940000157695"/>
<reference evidence="2" key="3">
    <citation type="submission" date="2025-08" db="UniProtKB">
        <authorList>
            <consortium name="Ensembl"/>
        </authorList>
    </citation>
    <scope>IDENTIFICATION</scope>
    <source>
        <strain evidence="2">C57BL/6J</strain>
    </source>
</reference>
<feature type="transmembrane region" description="Helical" evidence="1">
    <location>
        <begin position="26"/>
        <end position="44"/>
    </location>
</feature>
<organism evidence="2 4">
    <name type="scientific">Mus musculus</name>
    <name type="common">Mouse</name>
    <dbReference type="NCBI Taxonomy" id="10090"/>
    <lineage>
        <taxon>Eukaryota</taxon>
        <taxon>Metazoa</taxon>
        <taxon>Chordata</taxon>
        <taxon>Craniata</taxon>
        <taxon>Vertebrata</taxon>
        <taxon>Euteleostomi</taxon>
        <taxon>Mammalia</taxon>
        <taxon>Eutheria</taxon>
        <taxon>Euarchontoglires</taxon>
        <taxon>Glires</taxon>
        <taxon>Rodentia</taxon>
        <taxon>Myomorpha</taxon>
        <taxon>Muroidea</taxon>
        <taxon>Muridae</taxon>
        <taxon>Murinae</taxon>
        <taxon>Mus</taxon>
        <taxon>Mus</taxon>
    </lineage>
</organism>
<evidence type="ECO:0000313" key="2">
    <source>
        <dbReference type="Ensembl" id="ENSMUSP00000115245.2"/>
    </source>
</evidence>
<dbReference type="ExpressionAtlas" id="B0QZH0">
    <property type="expression patterns" value="baseline and differential"/>
</dbReference>
<sequence length="52" mass="5876">MRTPLSVGLWTSDSFSAVLPFPVMKLQVLVLVLLMSWFGVLSWVQAEFFTSI</sequence>
<keyword evidence="4" id="KW-1185">Reference proteome</keyword>
<evidence type="ECO:0000313" key="3">
    <source>
        <dbReference type="MGI" id="MGI:894286"/>
    </source>
</evidence>
<dbReference type="SMR" id="B0QZH0"/>
<dbReference type="Antibodypedia" id="35136">
    <property type="antibodies" value="140 antibodies from 25 providers"/>
</dbReference>